<protein>
    <recommendedName>
        <fullName evidence="3">DUF3284 domain-containing protein</fullName>
    </recommendedName>
</protein>
<dbReference type="KEGG" id="lalw:BTM29_01675"/>
<organism evidence="1 2">
    <name type="scientific">Companilactobacillus allii</name>
    <dbReference type="NCBI Taxonomy" id="1847728"/>
    <lineage>
        <taxon>Bacteria</taxon>
        <taxon>Bacillati</taxon>
        <taxon>Bacillota</taxon>
        <taxon>Bacilli</taxon>
        <taxon>Lactobacillales</taxon>
        <taxon>Lactobacillaceae</taxon>
        <taxon>Companilactobacillus</taxon>
    </lineage>
</organism>
<dbReference type="RefSeq" id="WP_076613842.1">
    <property type="nucleotide sequence ID" value="NZ_CP019323.1"/>
</dbReference>
<name>A0A1P8Q0D9_9LACO</name>
<dbReference type="EMBL" id="CP019323">
    <property type="protein sequence ID" value="APX71338.1"/>
    <property type="molecule type" value="Genomic_DNA"/>
</dbReference>
<dbReference type="Pfam" id="PF11687">
    <property type="entry name" value="DUF3284"/>
    <property type="match status" value="1"/>
</dbReference>
<reference evidence="2" key="1">
    <citation type="submission" date="2016-12" db="EMBL/GenBank/DDBJ databases">
        <authorList>
            <person name="Jung M.Y."/>
            <person name="Lee S.H."/>
        </authorList>
    </citation>
    <scope>NUCLEOTIDE SEQUENCE [LARGE SCALE GENOMIC DNA]</scope>
    <source>
        <strain evidence="2">WiKim39</strain>
    </source>
</reference>
<sequence>MKYTYKMKASQEAVYQALMREQLHYFQQFIPGLKKLRPRVEINKKLQTKQSKKSVDTTIKVSEIKQPELYIQEADSSNGHIVQTFNIVKTGETCELVYSEDMYTIKGGAKRSYGLLTPLYKYSFNSACKKRGIYLDKVALERFTKSESKI</sequence>
<dbReference type="Proteomes" id="UP000187499">
    <property type="component" value="Chromosome"/>
</dbReference>
<dbReference type="OrthoDB" id="2321473at2"/>
<dbReference type="AlphaFoldDB" id="A0A1P8Q0D9"/>
<proteinExistence type="predicted"/>
<gene>
    <name evidence="1" type="ORF">BTM29_01675</name>
</gene>
<dbReference type="InterPro" id="IPR021701">
    <property type="entry name" value="DUF3284"/>
</dbReference>
<accession>A0A1P8Q0D9</accession>
<evidence type="ECO:0000313" key="1">
    <source>
        <dbReference type="EMBL" id="APX71338.1"/>
    </source>
</evidence>
<evidence type="ECO:0000313" key="2">
    <source>
        <dbReference type="Proteomes" id="UP000187499"/>
    </source>
</evidence>
<keyword evidence="2" id="KW-1185">Reference proteome</keyword>
<evidence type="ECO:0008006" key="3">
    <source>
        <dbReference type="Google" id="ProtNLM"/>
    </source>
</evidence>